<dbReference type="Pfam" id="PF12796">
    <property type="entry name" value="Ank_2"/>
    <property type="match status" value="1"/>
</dbReference>
<feature type="region of interest" description="Disordered" evidence="4">
    <location>
        <begin position="88"/>
        <end position="116"/>
    </location>
</feature>
<evidence type="ECO:0000256" key="2">
    <source>
        <dbReference type="ARBA" id="ARBA00023043"/>
    </source>
</evidence>
<comment type="caution">
    <text evidence="5">The sequence shown here is derived from an EMBL/GenBank/DDBJ whole genome shotgun (WGS) entry which is preliminary data.</text>
</comment>
<name>A0ABD0JQ52_9CAEN</name>
<accession>A0ABD0JQ52</accession>
<sequence length="203" mass="22470">MANLLSMLPVNTDDQRSWIGCWRLGRLLLQKTKTTGRHFTAPACLVWFQLFACYSLTNDKSTALHVVCGNTDLNSEYSQVVLNDSANIKTKQKGTTKGKGKKTKPEKPTEAESAAESQSSIAWKLLMGGADVGAKDCKGRTPLHLACLYGKEAIVSMMFGNTLRPDVAMSMWNVINLRDEDKRTPLHMAYLEGNEGIVKMLNE</sequence>
<gene>
    <name evidence="5" type="ORF">BaRGS_00031900</name>
</gene>
<dbReference type="EMBL" id="JACVVK020000364">
    <property type="protein sequence ID" value="KAK7476818.1"/>
    <property type="molecule type" value="Genomic_DNA"/>
</dbReference>
<protein>
    <submittedName>
        <fullName evidence="5">Uncharacterized protein</fullName>
    </submittedName>
</protein>
<organism evidence="5 6">
    <name type="scientific">Batillaria attramentaria</name>
    <dbReference type="NCBI Taxonomy" id="370345"/>
    <lineage>
        <taxon>Eukaryota</taxon>
        <taxon>Metazoa</taxon>
        <taxon>Spiralia</taxon>
        <taxon>Lophotrochozoa</taxon>
        <taxon>Mollusca</taxon>
        <taxon>Gastropoda</taxon>
        <taxon>Caenogastropoda</taxon>
        <taxon>Sorbeoconcha</taxon>
        <taxon>Cerithioidea</taxon>
        <taxon>Batillariidae</taxon>
        <taxon>Batillaria</taxon>
    </lineage>
</organism>
<dbReference type="Gene3D" id="1.25.40.20">
    <property type="entry name" value="Ankyrin repeat-containing domain"/>
    <property type="match status" value="1"/>
</dbReference>
<keyword evidence="1" id="KW-0677">Repeat</keyword>
<feature type="repeat" description="ANK" evidence="3">
    <location>
        <begin position="181"/>
        <end position="203"/>
    </location>
</feature>
<dbReference type="Proteomes" id="UP001519460">
    <property type="component" value="Unassembled WGS sequence"/>
</dbReference>
<proteinExistence type="predicted"/>
<keyword evidence="2 3" id="KW-0040">ANK repeat</keyword>
<reference evidence="5 6" key="1">
    <citation type="journal article" date="2023" name="Sci. Data">
        <title>Genome assembly of the Korean intertidal mud-creeper Batillaria attramentaria.</title>
        <authorList>
            <person name="Patra A.K."/>
            <person name="Ho P.T."/>
            <person name="Jun S."/>
            <person name="Lee S.J."/>
            <person name="Kim Y."/>
            <person name="Won Y.J."/>
        </authorList>
    </citation>
    <scope>NUCLEOTIDE SEQUENCE [LARGE SCALE GENOMIC DNA]</scope>
    <source>
        <strain evidence="5">Wonlab-2016</strain>
    </source>
</reference>
<dbReference type="InterPro" id="IPR036770">
    <property type="entry name" value="Ankyrin_rpt-contain_sf"/>
</dbReference>
<feature type="compositionally biased region" description="Basic residues" evidence="4">
    <location>
        <begin position="90"/>
        <end position="102"/>
    </location>
</feature>
<dbReference type="PANTHER" id="PTHR24198:SF165">
    <property type="entry name" value="ANKYRIN REPEAT-CONTAINING PROTEIN-RELATED"/>
    <property type="match status" value="1"/>
</dbReference>
<dbReference type="InterPro" id="IPR002110">
    <property type="entry name" value="Ankyrin_rpt"/>
</dbReference>
<feature type="repeat" description="ANK" evidence="3">
    <location>
        <begin position="138"/>
        <end position="159"/>
    </location>
</feature>
<keyword evidence="6" id="KW-1185">Reference proteome</keyword>
<dbReference type="PANTHER" id="PTHR24198">
    <property type="entry name" value="ANKYRIN REPEAT AND PROTEIN KINASE DOMAIN-CONTAINING PROTEIN"/>
    <property type="match status" value="1"/>
</dbReference>
<dbReference type="SUPFAM" id="SSF48403">
    <property type="entry name" value="Ankyrin repeat"/>
    <property type="match status" value="1"/>
</dbReference>
<evidence type="ECO:0000313" key="5">
    <source>
        <dbReference type="EMBL" id="KAK7476818.1"/>
    </source>
</evidence>
<dbReference type="AlphaFoldDB" id="A0ABD0JQ52"/>
<dbReference type="PROSITE" id="PS50297">
    <property type="entry name" value="ANK_REP_REGION"/>
    <property type="match status" value="2"/>
</dbReference>
<evidence type="ECO:0000256" key="3">
    <source>
        <dbReference type="PROSITE-ProRule" id="PRU00023"/>
    </source>
</evidence>
<dbReference type="PROSITE" id="PS50088">
    <property type="entry name" value="ANK_REPEAT"/>
    <property type="match status" value="2"/>
</dbReference>
<evidence type="ECO:0000256" key="4">
    <source>
        <dbReference type="SAM" id="MobiDB-lite"/>
    </source>
</evidence>
<evidence type="ECO:0000256" key="1">
    <source>
        <dbReference type="ARBA" id="ARBA00022737"/>
    </source>
</evidence>
<evidence type="ECO:0000313" key="6">
    <source>
        <dbReference type="Proteomes" id="UP001519460"/>
    </source>
</evidence>